<feature type="transmembrane region" description="Helical" evidence="1">
    <location>
        <begin position="72"/>
        <end position="91"/>
    </location>
</feature>
<evidence type="ECO:0000256" key="1">
    <source>
        <dbReference type="SAM" id="Phobius"/>
    </source>
</evidence>
<organism evidence="2">
    <name type="scientific">marine sediment metagenome</name>
    <dbReference type="NCBI Taxonomy" id="412755"/>
    <lineage>
        <taxon>unclassified sequences</taxon>
        <taxon>metagenomes</taxon>
        <taxon>ecological metagenomes</taxon>
    </lineage>
</organism>
<proteinExistence type="predicted"/>
<dbReference type="AlphaFoldDB" id="A0A0F9TA45"/>
<accession>A0A0F9TA45</accession>
<sequence length="101" mass="12081">MRGKCLFCGKQLRTGIKYCHIHRSLGRGIKAIEIEKEKAEIRKEKTRLLFGMIVFTIFAFIINNYYEKGLHIFWVYFWTILILIILSLFVIKKKNQNNIKQ</sequence>
<evidence type="ECO:0000313" key="2">
    <source>
        <dbReference type="EMBL" id="KKN76079.1"/>
    </source>
</evidence>
<keyword evidence="1" id="KW-0472">Membrane</keyword>
<gene>
    <name evidence="2" type="ORF">LCGC14_0374690</name>
</gene>
<keyword evidence="1" id="KW-0812">Transmembrane</keyword>
<protein>
    <submittedName>
        <fullName evidence="2">Uncharacterized protein</fullName>
    </submittedName>
</protein>
<name>A0A0F9TA45_9ZZZZ</name>
<reference evidence="2" key="1">
    <citation type="journal article" date="2015" name="Nature">
        <title>Complex archaea that bridge the gap between prokaryotes and eukaryotes.</title>
        <authorList>
            <person name="Spang A."/>
            <person name="Saw J.H."/>
            <person name="Jorgensen S.L."/>
            <person name="Zaremba-Niedzwiedzka K."/>
            <person name="Martijn J."/>
            <person name="Lind A.E."/>
            <person name="van Eijk R."/>
            <person name="Schleper C."/>
            <person name="Guy L."/>
            <person name="Ettema T.J."/>
        </authorList>
    </citation>
    <scope>NUCLEOTIDE SEQUENCE</scope>
</reference>
<dbReference type="EMBL" id="LAZR01000300">
    <property type="protein sequence ID" value="KKN76079.1"/>
    <property type="molecule type" value="Genomic_DNA"/>
</dbReference>
<comment type="caution">
    <text evidence="2">The sequence shown here is derived from an EMBL/GenBank/DDBJ whole genome shotgun (WGS) entry which is preliminary data.</text>
</comment>
<keyword evidence="1" id="KW-1133">Transmembrane helix</keyword>
<feature type="transmembrane region" description="Helical" evidence="1">
    <location>
        <begin position="48"/>
        <end position="66"/>
    </location>
</feature>